<dbReference type="InterPro" id="IPR000571">
    <property type="entry name" value="Znf_CCCH"/>
</dbReference>
<proteinExistence type="predicted"/>
<evidence type="ECO:0000259" key="8">
    <source>
        <dbReference type="PROSITE" id="PS50102"/>
    </source>
</evidence>
<feature type="zinc finger region" description="C3H1-type" evidence="6">
    <location>
        <begin position="222"/>
        <end position="249"/>
    </location>
</feature>
<evidence type="ECO:0000256" key="3">
    <source>
        <dbReference type="ARBA" id="ARBA00022771"/>
    </source>
</evidence>
<dbReference type="Pfam" id="PF00076">
    <property type="entry name" value="RRM_1"/>
    <property type="match status" value="2"/>
</dbReference>
<evidence type="ECO:0000256" key="6">
    <source>
        <dbReference type="PROSITE-ProRule" id="PRU00723"/>
    </source>
</evidence>
<feature type="region of interest" description="Disordered" evidence="7">
    <location>
        <begin position="444"/>
        <end position="464"/>
    </location>
</feature>
<dbReference type="Gene3D" id="3.30.1370.210">
    <property type="match status" value="3"/>
</dbReference>
<dbReference type="Gene3D" id="3.30.70.330">
    <property type="match status" value="2"/>
</dbReference>
<dbReference type="InterPro" id="IPR000504">
    <property type="entry name" value="RRM_dom"/>
</dbReference>
<evidence type="ECO:0000313" key="11">
    <source>
        <dbReference type="Proteomes" id="UP000275652"/>
    </source>
</evidence>
<dbReference type="Pfam" id="PF00642">
    <property type="entry name" value="zf-CCCH"/>
    <property type="match status" value="5"/>
</dbReference>
<dbReference type="InterPro" id="IPR035979">
    <property type="entry name" value="RBD_domain_sf"/>
</dbReference>
<dbReference type="Proteomes" id="UP000275652">
    <property type="component" value="Unassembled WGS sequence"/>
</dbReference>
<dbReference type="GO" id="GO:0043484">
    <property type="term" value="P:regulation of RNA splicing"/>
    <property type="evidence" value="ECO:0007669"/>
    <property type="project" value="TreeGrafter"/>
</dbReference>
<feature type="domain" description="C3H1-type" evidence="9">
    <location>
        <begin position="222"/>
        <end position="249"/>
    </location>
</feature>
<feature type="domain" description="C3H1-type" evidence="9">
    <location>
        <begin position="416"/>
        <end position="443"/>
    </location>
</feature>
<feature type="zinc finger region" description="C3H1-type" evidence="6">
    <location>
        <begin position="470"/>
        <end position="493"/>
    </location>
</feature>
<feature type="domain" description="RRM" evidence="8">
    <location>
        <begin position="129"/>
        <end position="207"/>
    </location>
</feature>
<feature type="domain" description="C3H1-type" evidence="9">
    <location>
        <begin position="526"/>
        <end position="553"/>
    </location>
</feature>
<reference evidence="10 11" key="1">
    <citation type="journal article" date="2018" name="J. Invertebr. Pathol.">
        <title>New genotyping method for the causative agent of crayfish plague (Aphanomyces astaci) based on whole genome data.</title>
        <authorList>
            <person name="Minardi D."/>
            <person name="Studholme D.J."/>
            <person name="van der Giezen M."/>
            <person name="Pretto T."/>
            <person name="Oidtmann B."/>
        </authorList>
    </citation>
    <scope>NUCLEOTIDE SEQUENCE [LARGE SCALE GENOMIC DNA]</scope>
    <source>
        <strain evidence="10 11">KB13</strain>
    </source>
</reference>
<gene>
    <name evidence="10" type="ORF">DYB28_001774</name>
</gene>
<keyword evidence="2" id="KW-0677">Repeat</keyword>
<evidence type="ECO:0000256" key="7">
    <source>
        <dbReference type="SAM" id="MobiDB-lite"/>
    </source>
</evidence>
<dbReference type="SUPFAM" id="SSF54928">
    <property type="entry name" value="RNA-binding domain, RBD"/>
    <property type="match status" value="2"/>
</dbReference>
<keyword evidence="1 6" id="KW-0479">Metal-binding</keyword>
<keyword evidence="3 6" id="KW-0863">Zinc-finger</keyword>
<protein>
    <submittedName>
        <fullName evidence="10">Uncharacterized protein</fullName>
    </submittedName>
</protein>
<feature type="zinc finger region" description="C3H1-type" evidence="6">
    <location>
        <begin position="330"/>
        <end position="357"/>
    </location>
</feature>
<feature type="zinc finger region" description="C3H1-type" evidence="6">
    <location>
        <begin position="556"/>
        <end position="578"/>
    </location>
</feature>
<feature type="zinc finger region" description="C3H1-type" evidence="6">
    <location>
        <begin position="272"/>
        <end position="299"/>
    </location>
</feature>
<dbReference type="Pfam" id="PF14608">
    <property type="entry name" value="zf-CCCH_2"/>
    <property type="match status" value="1"/>
</dbReference>
<evidence type="ECO:0000256" key="4">
    <source>
        <dbReference type="ARBA" id="ARBA00022833"/>
    </source>
</evidence>
<feature type="zinc finger region" description="C3H1-type" evidence="6">
    <location>
        <begin position="526"/>
        <end position="553"/>
    </location>
</feature>
<dbReference type="PANTHER" id="PTHR12675">
    <property type="entry name" value="MUSCLEBLIND-LIKE PROTEIN"/>
    <property type="match status" value="1"/>
</dbReference>
<feature type="domain" description="C3H1-type" evidence="9">
    <location>
        <begin position="556"/>
        <end position="578"/>
    </location>
</feature>
<feature type="domain" description="C3H1-type" evidence="9">
    <location>
        <begin position="272"/>
        <end position="299"/>
    </location>
</feature>
<dbReference type="GO" id="GO:0008270">
    <property type="term" value="F:zinc ion binding"/>
    <property type="evidence" value="ECO:0007669"/>
    <property type="project" value="UniProtKB-KW"/>
</dbReference>
<keyword evidence="4 6" id="KW-0862">Zinc</keyword>
<evidence type="ECO:0000313" key="10">
    <source>
        <dbReference type="EMBL" id="RLO06146.1"/>
    </source>
</evidence>
<feature type="domain" description="C3H1-type" evidence="9">
    <location>
        <begin position="470"/>
        <end position="493"/>
    </location>
</feature>
<dbReference type="InterPro" id="IPR036855">
    <property type="entry name" value="Znf_CCCH_sf"/>
</dbReference>
<dbReference type="AlphaFoldDB" id="A0A9X8H9V2"/>
<dbReference type="PROSITE" id="PS50102">
    <property type="entry name" value="RRM"/>
    <property type="match status" value="2"/>
</dbReference>
<feature type="region of interest" description="Disordered" evidence="7">
    <location>
        <begin position="567"/>
        <end position="588"/>
    </location>
</feature>
<dbReference type="EMBL" id="QUTI01025585">
    <property type="protein sequence ID" value="RLO06146.1"/>
    <property type="molecule type" value="Genomic_DNA"/>
</dbReference>
<dbReference type="PANTHER" id="PTHR12675:SF12">
    <property type="entry name" value="PROTEIN MUSCLEBLIND"/>
    <property type="match status" value="1"/>
</dbReference>
<organism evidence="10 11">
    <name type="scientific">Aphanomyces astaci</name>
    <name type="common">Crayfish plague agent</name>
    <dbReference type="NCBI Taxonomy" id="112090"/>
    <lineage>
        <taxon>Eukaryota</taxon>
        <taxon>Sar</taxon>
        <taxon>Stramenopiles</taxon>
        <taxon>Oomycota</taxon>
        <taxon>Saprolegniomycetes</taxon>
        <taxon>Saprolegniales</taxon>
        <taxon>Verrucalvaceae</taxon>
        <taxon>Aphanomyces</taxon>
    </lineage>
</organism>
<dbReference type="Gene3D" id="4.10.1000.10">
    <property type="entry name" value="Zinc finger, CCCH-type"/>
    <property type="match status" value="1"/>
</dbReference>
<feature type="domain" description="C3H1-type" evidence="9">
    <location>
        <begin position="330"/>
        <end position="357"/>
    </location>
</feature>
<keyword evidence="5" id="KW-0694">RNA-binding</keyword>
<dbReference type="SMART" id="SM00360">
    <property type="entry name" value="RRM"/>
    <property type="match status" value="2"/>
</dbReference>
<evidence type="ECO:0000256" key="2">
    <source>
        <dbReference type="ARBA" id="ARBA00022737"/>
    </source>
</evidence>
<evidence type="ECO:0000256" key="1">
    <source>
        <dbReference type="ARBA" id="ARBA00022723"/>
    </source>
</evidence>
<evidence type="ECO:0000256" key="5">
    <source>
        <dbReference type="PROSITE-ProRule" id="PRU00176"/>
    </source>
</evidence>
<feature type="domain" description="RRM" evidence="8">
    <location>
        <begin position="17"/>
        <end position="79"/>
    </location>
</feature>
<dbReference type="PROSITE" id="PS50103">
    <property type="entry name" value="ZF_C3H1"/>
    <property type="match status" value="7"/>
</dbReference>
<dbReference type="InterPro" id="IPR012677">
    <property type="entry name" value="Nucleotide-bd_a/b_plait_sf"/>
</dbReference>
<sequence length="588" mass="64269">MMAESNLDEQSLWRDRNKILVAGLPMNADDAALAAKFESFGAMFQAKVVLDNNTRKSRGFGFVTFQTYESTLDAVRGLDQSVSHNYTKSCIDHVHCIRNGISACSSGGAPTKAAAPVLRVIEPRPEGCTTVFVGNMPYEITEDLLKKVMGVCGEIKAIRFAEDITTKEFRGFGYVQFFEGDACEKAVQTLHGAVVMGRPLKVDYGARDAPQVTEAKEALQKKLKKGICHKFQQGLCDRGDSCKFAHVEPVTSTTIDLGNYPTTSTKALNNVPDDAPVCMAFQNGKCKRGDQCNYRHIPGANGVVAPQVVADERRRHVVADVDEESSDDDDDDTPVCLAFQKGKCKRGDLCKYRHKSASSDTSRASRPAPVVVAAVRQQPPPPPVRQVAVPSHQPTSIPVVRATSSFNTPSSTAVDDSSIPICQSFQKGTCKRGNQCKYRHEAASATTATSQSRHVDEPSTPANATDENLVCQRFLLKGKCKRGDMCKYVHKGGETASGRDDEEAVAPPPQRRARDPEVARDDHDEASSVPICQSFQKGTCKRGNKCKFRHVAPKEQCQRYLQGKCTKGSQCAFSHDDAEEPPAKKPKY</sequence>
<feature type="region of interest" description="Disordered" evidence="7">
    <location>
        <begin position="491"/>
        <end position="528"/>
    </location>
</feature>
<feature type="zinc finger region" description="C3H1-type" evidence="6">
    <location>
        <begin position="416"/>
        <end position="443"/>
    </location>
</feature>
<dbReference type="SMART" id="SM00356">
    <property type="entry name" value="ZnF_C3H1"/>
    <property type="match status" value="7"/>
</dbReference>
<name>A0A9X8H9V2_APHAT</name>
<accession>A0A9X8H9V2</accession>
<evidence type="ECO:0000259" key="9">
    <source>
        <dbReference type="PROSITE" id="PS50103"/>
    </source>
</evidence>
<dbReference type="GO" id="GO:0003723">
    <property type="term" value="F:RNA binding"/>
    <property type="evidence" value="ECO:0007669"/>
    <property type="project" value="UniProtKB-UniRule"/>
</dbReference>
<dbReference type="SUPFAM" id="SSF90229">
    <property type="entry name" value="CCCH zinc finger"/>
    <property type="match status" value="3"/>
</dbReference>
<comment type="caution">
    <text evidence="10">The sequence shown here is derived from an EMBL/GenBank/DDBJ whole genome shotgun (WGS) entry which is preliminary data.</text>
</comment>
<feature type="compositionally biased region" description="Basic and acidic residues" evidence="7">
    <location>
        <begin position="512"/>
        <end position="526"/>
    </location>
</feature>